<dbReference type="GeneID" id="55995581"/>
<feature type="transmembrane region" description="Helical" evidence="7">
    <location>
        <begin position="43"/>
        <end position="60"/>
    </location>
</feature>
<feature type="transmembrane region" description="Helical" evidence="7">
    <location>
        <begin position="278"/>
        <end position="300"/>
    </location>
</feature>
<evidence type="ECO:0008006" key="10">
    <source>
        <dbReference type="Google" id="ProtNLM"/>
    </source>
</evidence>
<feature type="transmembrane region" description="Helical" evidence="7">
    <location>
        <begin position="331"/>
        <end position="350"/>
    </location>
</feature>
<dbReference type="Proteomes" id="UP000509510">
    <property type="component" value="Chromosome IV"/>
</dbReference>
<dbReference type="GO" id="GO:0022857">
    <property type="term" value="F:transmembrane transporter activity"/>
    <property type="evidence" value="ECO:0007669"/>
    <property type="project" value="InterPro"/>
</dbReference>
<feature type="region of interest" description="Disordered" evidence="6">
    <location>
        <begin position="1"/>
        <end position="28"/>
    </location>
</feature>
<dbReference type="GO" id="GO:0016020">
    <property type="term" value="C:membrane"/>
    <property type="evidence" value="ECO:0007669"/>
    <property type="project" value="UniProtKB-SubCell"/>
</dbReference>
<sequence>MESTKTTAFGTRDVASPEDEKDGTLVDQDDMRRMGKKQQFKRNMRPLAAWSFALVLQATWEYLITSDNTGLQDGGLAGLFWSYIFTFVGFSFIIASLAEMASMAPTDGGQYHWVSEFCPRRYQKFASYVTGWISVLAWQAGTASGPYLVGTIIEGLISVRNPDFAAPGWVGTLLIFLVVLVTYVVNMYGSKLMPILSNFLIVLHVLPWAAILIVLWAIAPHQSAKTAFMDFENFGGLPGMGVSVLVGQISAIYGCLSSDACAHMSEQIKDAGHNVPKAMFWGYIMNGIMALVLLIANNFATPSVEDSLNDVTGFPFLYVFKQFTSTSGVNALTSIILLPMIFSNILFNAATSRQTFAFARDKGLPFHRWISKYDEERNIPGNAIALSCIITCLLSLINIGSTTAFNAIISLNTAALMFTYTISISCVIYRKIWLPETLPRRHWDLGRWGLVVNIVGVCYCSFALFWSFWPTEMPVLADNFNWSIVIFGAIFILSLVMYAVKGMNEYEPPVESVDTNVS</sequence>
<evidence type="ECO:0000256" key="6">
    <source>
        <dbReference type="SAM" id="MobiDB-lite"/>
    </source>
</evidence>
<dbReference type="PANTHER" id="PTHR45649:SF4">
    <property type="entry name" value="TRANSPORTER, PUTATIVE (EUROFUNG)-RELATED"/>
    <property type="match status" value="1"/>
</dbReference>
<evidence type="ECO:0000256" key="7">
    <source>
        <dbReference type="SAM" id="Phobius"/>
    </source>
</evidence>
<evidence type="ECO:0000313" key="9">
    <source>
        <dbReference type="Proteomes" id="UP000509510"/>
    </source>
</evidence>
<keyword evidence="2" id="KW-0813">Transport</keyword>
<gene>
    <name evidence="8" type="ORF">TRUGW13939_08092</name>
</gene>
<keyword evidence="4 7" id="KW-1133">Transmembrane helix</keyword>
<evidence type="ECO:0000313" key="8">
    <source>
        <dbReference type="EMBL" id="QKX60946.1"/>
    </source>
</evidence>
<accession>A0A7H8R454</accession>
<feature type="transmembrane region" description="Helical" evidence="7">
    <location>
        <begin position="195"/>
        <end position="219"/>
    </location>
</feature>
<comment type="subcellular location">
    <subcellularLocation>
        <location evidence="1">Membrane</location>
        <topology evidence="1">Multi-pass membrane protein</topology>
    </subcellularLocation>
</comment>
<dbReference type="Pfam" id="PF13520">
    <property type="entry name" value="AA_permease_2"/>
    <property type="match status" value="1"/>
</dbReference>
<feature type="transmembrane region" description="Helical" evidence="7">
    <location>
        <begin position="480"/>
        <end position="500"/>
    </location>
</feature>
<feature type="transmembrane region" description="Helical" evidence="7">
    <location>
        <begin position="450"/>
        <end position="468"/>
    </location>
</feature>
<name>A0A7H8R454_TALRU</name>
<dbReference type="RefSeq" id="XP_035347121.1">
    <property type="nucleotide sequence ID" value="XM_035491228.1"/>
</dbReference>
<dbReference type="Gene3D" id="1.20.1740.10">
    <property type="entry name" value="Amino acid/polyamine transporter I"/>
    <property type="match status" value="1"/>
</dbReference>
<keyword evidence="9" id="KW-1185">Reference proteome</keyword>
<feature type="transmembrane region" description="Helical" evidence="7">
    <location>
        <begin position="379"/>
        <end position="399"/>
    </location>
</feature>
<dbReference type="KEGG" id="trg:TRUGW13939_08092"/>
<keyword evidence="5 7" id="KW-0472">Membrane</keyword>
<feature type="transmembrane region" description="Helical" evidence="7">
    <location>
        <begin position="80"/>
        <end position="104"/>
    </location>
</feature>
<evidence type="ECO:0000256" key="3">
    <source>
        <dbReference type="ARBA" id="ARBA00022692"/>
    </source>
</evidence>
<dbReference type="InterPro" id="IPR002293">
    <property type="entry name" value="AA/rel_permease1"/>
</dbReference>
<proteinExistence type="predicted"/>
<dbReference type="EMBL" id="CP055901">
    <property type="protein sequence ID" value="QKX60946.1"/>
    <property type="molecule type" value="Genomic_DNA"/>
</dbReference>
<dbReference type="PIRSF" id="PIRSF006060">
    <property type="entry name" value="AA_transporter"/>
    <property type="match status" value="1"/>
</dbReference>
<feature type="transmembrane region" description="Helical" evidence="7">
    <location>
        <begin position="239"/>
        <end position="257"/>
    </location>
</feature>
<evidence type="ECO:0000256" key="1">
    <source>
        <dbReference type="ARBA" id="ARBA00004141"/>
    </source>
</evidence>
<evidence type="ECO:0000256" key="2">
    <source>
        <dbReference type="ARBA" id="ARBA00022448"/>
    </source>
</evidence>
<protein>
    <recommendedName>
        <fullName evidence="10">Amino acid permease/ SLC12A domain-containing protein</fullName>
    </recommendedName>
</protein>
<dbReference type="OrthoDB" id="3257095at2759"/>
<dbReference type="AlphaFoldDB" id="A0A7H8R454"/>
<evidence type="ECO:0000256" key="5">
    <source>
        <dbReference type="ARBA" id="ARBA00023136"/>
    </source>
</evidence>
<dbReference type="PANTHER" id="PTHR45649">
    <property type="entry name" value="AMINO-ACID PERMEASE BAT1"/>
    <property type="match status" value="1"/>
</dbReference>
<feature type="transmembrane region" description="Helical" evidence="7">
    <location>
        <begin position="405"/>
        <end position="429"/>
    </location>
</feature>
<reference evidence="9" key="1">
    <citation type="submission" date="2020-06" db="EMBL/GenBank/DDBJ databases">
        <title>A chromosome-scale genome assembly of Talaromyces rugulosus W13939.</title>
        <authorList>
            <person name="Wang B."/>
            <person name="Guo L."/>
            <person name="Ye K."/>
            <person name="Wang L."/>
        </authorList>
    </citation>
    <scope>NUCLEOTIDE SEQUENCE [LARGE SCALE GENOMIC DNA]</scope>
    <source>
        <strain evidence="9">W13939</strain>
    </source>
</reference>
<feature type="transmembrane region" description="Helical" evidence="7">
    <location>
        <begin position="125"/>
        <end position="149"/>
    </location>
</feature>
<evidence type="ECO:0000256" key="4">
    <source>
        <dbReference type="ARBA" id="ARBA00022989"/>
    </source>
</evidence>
<organism evidence="8 9">
    <name type="scientific">Talaromyces rugulosus</name>
    <name type="common">Penicillium rugulosum</name>
    <dbReference type="NCBI Taxonomy" id="121627"/>
    <lineage>
        <taxon>Eukaryota</taxon>
        <taxon>Fungi</taxon>
        <taxon>Dikarya</taxon>
        <taxon>Ascomycota</taxon>
        <taxon>Pezizomycotina</taxon>
        <taxon>Eurotiomycetes</taxon>
        <taxon>Eurotiomycetidae</taxon>
        <taxon>Eurotiales</taxon>
        <taxon>Trichocomaceae</taxon>
        <taxon>Talaromyces</taxon>
        <taxon>Talaromyces sect. Islandici</taxon>
    </lineage>
</organism>
<feature type="transmembrane region" description="Helical" evidence="7">
    <location>
        <begin position="169"/>
        <end position="188"/>
    </location>
</feature>
<keyword evidence="3 7" id="KW-0812">Transmembrane</keyword>